<evidence type="ECO:0000256" key="2">
    <source>
        <dbReference type="SAM" id="MobiDB-lite"/>
    </source>
</evidence>
<evidence type="ECO:0000313" key="4">
    <source>
        <dbReference type="Proteomes" id="UP001159364"/>
    </source>
</evidence>
<reference evidence="3 4" key="1">
    <citation type="submission" date="2021-09" db="EMBL/GenBank/DDBJ databases">
        <title>Genomic insights and catalytic innovation underlie evolution of tropane alkaloids biosynthesis.</title>
        <authorList>
            <person name="Wang Y.-J."/>
            <person name="Tian T."/>
            <person name="Huang J.-P."/>
            <person name="Huang S.-X."/>
        </authorList>
    </citation>
    <scope>NUCLEOTIDE SEQUENCE [LARGE SCALE GENOMIC DNA]</scope>
    <source>
        <strain evidence="3">KIB-2018</strain>
        <tissue evidence="3">Leaf</tissue>
    </source>
</reference>
<keyword evidence="1" id="KW-0175">Coiled coil</keyword>
<dbReference type="Proteomes" id="UP001159364">
    <property type="component" value="Linkage Group LG11"/>
</dbReference>
<organism evidence="3 4">
    <name type="scientific">Erythroxylum novogranatense</name>
    <dbReference type="NCBI Taxonomy" id="1862640"/>
    <lineage>
        <taxon>Eukaryota</taxon>
        <taxon>Viridiplantae</taxon>
        <taxon>Streptophyta</taxon>
        <taxon>Embryophyta</taxon>
        <taxon>Tracheophyta</taxon>
        <taxon>Spermatophyta</taxon>
        <taxon>Magnoliopsida</taxon>
        <taxon>eudicotyledons</taxon>
        <taxon>Gunneridae</taxon>
        <taxon>Pentapetalae</taxon>
        <taxon>rosids</taxon>
        <taxon>fabids</taxon>
        <taxon>Malpighiales</taxon>
        <taxon>Erythroxylaceae</taxon>
        <taxon>Erythroxylum</taxon>
    </lineage>
</organism>
<dbReference type="SUPFAM" id="SSF103657">
    <property type="entry name" value="BAR/IMD domain-like"/>
    <property type="match status" value="1"/>
</dbReference>
<dbReference type="AlphaFoldDB" id="A0AAV8SE07"/>
<keyword evidence="4" id="KW-1185">Reference proteome</keyword>
<dbReference type="EMBL" id="JAIWQS010000011">
    <property type="protein sequence ID" value="KAJ8750415.1"/>
    <property type="molecule type" value="Genomic_DNA"/>
</dbReference>
<evidence type="ECO:0000313" key="3">
    <source>
        <dbReference type="EMBL" id="KAJ8750415.1"/>
    </source>
</evidence>
<dbReference type="InterPro" id="IPR027267">
    <property type="entry name" value="AH/BAR_dom_sf"/>
</dbReference>
<dbReference type="PANTHER" id="PTHR37261:SF1">
    <property type="entry name" value="40S RIBOSOMAL PROTEIN S27"/>
    <property type="match status" value="1"/>
</dbReference>
<protein>
    <submittedName>
        <fullName evidence="3">Uncharacterized protein</fullName>
    </submittedName>
</protein>
<dbReference type="Gene3D" id="1.20.1270.60">
    <property type="entry name" value="Arfaptin homology (AH) domain/BAR domain"/>
    <property type="match status" value="1"/>
</dbReference>
<feature type="compositionally biased region" description="Acidic residues" evidence="2">
    <location>
        <begin position="316"/>
        <end position="326"/>
    </location>
</feature>
<gene>
    <name evidence="3" type="ORF">K2173_015554</name>
</gene>
<comment type="caution">
    <text evidence="3">The sequence shown here is derived from an EMBL/GenBank/DDBJ whole genome shotgun (WGS) entry which is preliminary data.</text>
</comment>
<evidence type="ECO:0000256" key="1">
    <source>
        <dbReference type="SAM" id="Coils"/>
    </source>
</evidence>
<sequence length="337" mass="38029">MSGMERLQWMFAGAGGALGHPPPDSPTLDSSEQVYISSLALLKMLKHGTSFEALKQRDVAVVVDPIQSFKGKVVIDAFRLINLQTMMLEQEPRQTTSNLGHLNKPSIQALIHGLNRHYYSIAINYRKNELEDNFQLRALAKDMMGMLPLFACYARGSKGTKTDVATLLEEELHSARSAFEQARFNLVTALSNVEAKKRFEFLEAVSGTMDARLRYFKQVAHVLVLRLNRLEDILLRFEENMLKPINSIDERLQCVERQLEVLSKKAQNVELVSCTRISAPEFSCSESETNSFYNSGSLCQLFAILVVTAPAFSNCDDEEENEEVEQVTEPPEDKYPQ</sequence>
<dbReference type="PANTHER" id="PTHR37261">
    <property type="entry name" value="40S RIBOSOMAL PROTEIN S27"/>
    <property type="match status" value="1"/>
</dbReference>
<dbReference type="Gene3D" id="3.40.140.10">
    <property type="entry name" value="Cytidine Deaminase, domain 2"/>
    <property type="match status" value="1"/>
</dbReference>
<feature type="region of interest" description="Disordered" evidence="2">
    <location>
        <begin position="316"/>
        <end position="337"/>
    </location>
</feature>
<accession>A0AAV8SE07</accession>
<name>A0AAV8SE07_9ROSI</name>
<feature type="coiled-coil region" evidence="1">
    <location>
        <begin position="245"/>
        <end position="272"/>
    </location>
</feature>
<proteinExistence type="predicted"/>